<dbReference type="RefSeq" id="WP_129351925.1">
    <property type="nucleotide sequence ID" value="NZ_CP026538.1"/>
</dbReference>
<organism evidence="1 2">
    <name type="scientific">Solidesulfovibrio carbinolicus</name>
    <dbReference type="NCBI Taxonomy" id="296842"/>
    <lineage>
        <taxon>Bacteria</taxon>
        <taxon>Pseudomonadati</taxon>
        <taxon>Thermodesulfobacteriota</taxon>
        <taxon>Desulfovibrionia</taxon>
        <taxon>Desulfovibrionales</taxon>
        <taxon>Desulfovibrionaceae</taxon>
        <taxon>Solidesulfovibrio</taxon>
    </lineage>
</organism>
<dbReference type="PANTHER" id="PTHR12993:SF11">
    <property type="entry name" value="N-ACETYLGLUCOSAMINYL-PHOSPHATIDYLINOSITOL DE-N-ACETYLASE"/>
    <property type="match status" value="1"/>
</dbReference>
<dbReference type="InterPro" id="IPR024078">
    <property type="entry name" value="LmbE-like_dom_sf"/>
</dbReference>
<dbReference type="KEGG" id="dcb:C3Y92_09200"/>
<accession>A0A4P6I0W2</accession>
<evidence type="ECO:0000313" key="2">
    <source>
        <dbReference type="Proteomes" id="UP000293296"/>
    </source>
</evidence>
<sequence>MFAHDARDSVLVIAAHPDDETLGCGATIARLTASGRDVHVVFAATGAAARHDAAEIASEAVAREVAALKADAGRAGAALGVASQTFLGFPDNRLDTVPLMDLAQSLKKLVADLRPGIVFTHHFGDYNWDHGRVHEATLMACRANPGEFYPRHLYSYEVLSSTERTLGAPHRLFAPNVFVDATATLDRKIAALQCYASELGVSPHPRSPEAVRQLAGVRGSSVGIHFAEAFQLLRTVHVT</sequence>
<dbReference type="Gene3D" id="3.40.50.10320">
    <property type="entry name" value="LmbE-like"/>
    <property type="match status" value="1"/>
</dbReference>
<dbReference type="Proteomes" id="UP000293296">
    <property type="component" value="Chromosome"/>
</dbReference>
<protein>
    <submittedName>
        <fullName evidence="1">PIG-L family deacetylase</fullName>
    </submittedName>
</protein>
<dbReference type="EMBL" id="CP026538">
    <property type="protein sequence ID" value="QAZ67389.1"/>
    <property type="molecule type" value="Genomic_DNA"/>
</dbReference>
<dbReference type="InterPro" id="IPR003737">
    <property type="entry name" value="GlcNAc_PI_deacetylase-related"/>
</dbReference>
<keyword evidence="2" id="KW-1185">Reference proteome</keyword>
<dbReference type="SUPFAM" id="SSF102588">
    <property type="entry name" value="LmbE-like"/>
    <property type="match status" value="1"/>
</dbReference>
<dbReference type="PANTHER" id="PTHR12993">
    <property type="entry name" value="N-ACETYLGLUCOSAMINYL-PHOSPHATIDYLINOSITOL DE-N-ACETYLASE-RELATED"/>
    <property type="match status" value="1"/>
</dbReference>
<proteinExistence type="predicted"/>
<reference evidence="1 2" key="1">
    <citation type="submission" date="2018-02" db="EMBL/GenBank/DDBJ databases">
        <title>Genome sequence of Desulfovibrio carbinolicus DSM 3852.</title>
        <authorList>
            <person name="Wilbanks E."/>
            <person name="Skennerton C.T."/>
            <person name="Orphan V.J."/>
        </authorList>
    </citation>
    <scope>NUCLEOTIDE SEQUENCE [LARGE SCALE GENOMIC DNA]</scope>
    <source>
        <strain evidence="1 2">DSM 3852</strain>
    </source>
</reference>
<dbReference type="AlphaFoldDB" id="A0A4P6I0W2"/>
<evidence type="ECO:0000313" key="1">
    <source>
        <dbReference type="EMBL" id="QAZ67389.1"/>
    </source>
</evidence>
<dbReference type="OrthoDB" id="9816564at2"/>
<dbReference type="GO" id="GO:0016811">
    <property type="term" value="F:hydrolase activity, acting on carbon-nitrogen (but not peptide) bonds, in linear amides"/>
    <property type="evidence" value="ECO:0007669"/>
    <property type="project" value="TreeGrafter"/>
</dbReference>
<gene>
    <name evidence="1" type="ORF">C3Y92_09200</name>
</gene>
<name>A0A4P6I0W2_9BACT</name>
<dbReference type="Pfam" id="PF02585">
    <property type="entry name" value="PIG-L"/>
    <property type="match status" value="1"/>
</dbReference>